<organism evidence="2 3">
    <name type="scientific">Nocardia terpenica</name>
    <dbReference type="NCBI Taxonomy" id="455432"/>
    <lineage>
        <taxon>Bacteria</taxon>
        <taxon>Bacillati</taxon>
        <taxon>Actinomycetota</taxon>
        <taxon>Actinomycetes</taxon>
        <taxon>Mycobacteriales</taxon>
        <taxon>Nocardiaceae</taxon>
        <taxon>Nocardia</taxon>
    </lineage>
</organism>
<dbReference type="RefSeq" id="WP_167490436.1">
    <property type="nucleotide sequence ID" value="NZ_CP046173.1"/>
</dbReference>
<reference evidence="2 3" key="1">
    <citation type="journal article" date="2019" name="ACS Chem. Biol.">
        <title>Identification and Mobilization of a Cryptic Antibiotic Biosynthesis Gene Locus from a Human-Pathogenic Nocardia Isolate.</title>
        <authorList>
            <person name="Herisse M."/>
            <person name="Ishida K."/>
            <person name="Porter J.L."/>
            <person name="Howden B."/>
            <person name="Hertweck C."/>
            <person name="Stinear T.P."/>
            <person name="Pidot S.J."/>
        </authorList>
    </citation>
    <scope>NUCLEOTIDE SEQUENCE [LARGE SCALE GENOMIC DNA]</scope>
    <source>
        <strain evidence="2 3">AUSMDU00012715</strain>
    </source>
</reference>
<accession>A0A6G9ZBT2</accession>
<protein>
    <submittedName>
        <fullName evidence="2">Uncharacterized protein</fullName>
    </submittedName>
</protein>
<evidence type="ECO:0000313" key="2">
    <source>
        <dbReference type="EMBL" id="QIS23065.1"/>
    </source>
</evidence>
<feature type="compositionally biased region" description="Basic residues" evidence="1">
    <location>
        <begin position="103"/>
        <end position="114"/>
    </location>
</feature>
<name>A0A6G9ZBT2_9NOCA</name>
<evidence type="ECO:0000313" key="3">
    <source>
        <dbReference type="Proteomes" id="UP000500953"/>
    </source>
</evidence>
<sequence>MSDESTQLSVAELLARNGQGVPASGGGRRRRGGRGISVTELTGDLPSVREGSSSHAAPDAEDPSDYRMDAPPAAVEPSYSPLSGPISYYDPLAPSAPEPSYRPPRHRIPRPAIR</sequence>
<dbReference type="Proteomes" id="UP000500953">
    <property type="component" value="Chromosome"/>
</dbReference>
<dbReference type="AlphaFoldDB" id="A0A6G9ZBT2"/>
<feature type="region of interest" description="Disordered" evidence="1">
    <location>
        <begin position="1"/>
        <end position="114"/>
    </location>
</feature>
<proteinExistence type="predicted"/>
<evidence type="ECO:0000256" key="1">
    <source>
        <dbReference type="SAM" id="MobiDB-lite"/>
    </source>
</evidence>
<gene>
    <name evidence="2" type="ORF">F6W96_36735</name>
</gene>
<dbReference type="EMBL" id="CP046173">
    <property type="protein sequence ID" value="QIS23065.1"/>
    <property type="molecule type" value="Genomic_DNA"/>
</dbReference>